<accession>A0A3D9UIZ8</accession>
<organism evidence="6 7">
    <name type="scientific">Calidifontibacter indicus</name>
    <dbReference type="NCBI Taxonomy" id="419650"/>
    <lineage>
        <taxon>Bacteria</taxon>
        <taxon>Bacillati</taxon>
        <taxon>Actinomycetota</taxon>
        <taxon>Actinomycetes</taxon>
        <taxon>Micrococcales</taxon>
        <taxon>Dermacoccaceae</taxon>
        <taxon>Calidifontibacter</taxon>
    </lineage>
</organism>
<keyword evidence="1" id="KW-0540">Nuclease</keyword>
<protein>
    <submittedName>
        <fullName evidence="6">DNA polymerase-3 subunit epsilon</fullName>
    </submittedName>
</protein>
<reference evidence="6 7" key="1">
    <citation type="submission" date="2018-08" db="EMBL/GenBank/DDBJ databases">
        <title>Sequencing the genomes of 1000 actinobacteria strains.</title>
        <authorList>
            <person name="Klenk H.-P."/>
        </authorList>
    </citation>
    <scope>NUCLEOTIDE SEQUENCE [LARGE SCALE GENOMIC DNA]</scope>
    <source>
        <strain evidence="6 7">DSM 22967</strain>
    </source>
</reference>
<dbReference type="GO" id="GO:0003676">
    <property type="term" value="F:nucleic acid binding"/>
    <property type="evidence" value="ECO:0007669"/>
    <property type="project" value="InterPro"/>
</dbReference>
<dbReference type="GO" id="GO:0008408">
    <property type="term" value="F:3'-5' exonuclease activity"/>
    <property type="evidence" value="ECO:0007669"/>
    <property type="project" value="TreeGrafter"/>
</dbReference>
<name>A0A3D9UIZ8_9MICO</name>
<proteinExistence type="predicted"/>
<feature type="compositionally biased region" description="Basic residues" evidence="4">
    <location>
        <begin position="225"/>
        <end position="239"/>
    </location>
</feature>
<dbReference type="Pfam" id="PF00929">
    <property type="entry name" value="RNase_T"/>
    <property type="match status" value="1"/>
</dbReference>
<dbReference type="InterPro" id="IPR036397">
    <property type="entry name" value="RNaseH_sf"/>
</dbReference>
<dbReference type="RefSeq" id="WP_115921537.1">
    <property type="nucleotide sequence ID" value="NZ_QTUA01000001.1"/>
</dbReference>
<feature type="region of interest" description="Disordered" evidence="4">
    <location>
        <begin position="225"/>
        <end position="247"/>
    </location>
</feature>
<keyword evidence="3" id="KW-0269">Exonuclease</keyword>
<evidence type="ECO:0000256" key="2">
    <source>
        <dbReference type="ARBA" id="ARBA00022801"/>
    </source>
</evidence>
<evidence type="ECO:0000256" key="3">
    <source>
        <dbReference type="ARBA" id="ARBA00022839"/>
    </source>
</evidence>
<dbReference type="OrthoDB" id="190275at2"/>
<evidence type="ECO:0000313" key="6">
    <source>
        <dbReference type="EMBL" id="REF29418.1"/>
    </source>
</evidence>
<dbReference type="InterPro" id="IPR013520">
    <property type="entry name" value="Ribonucl_H"/>
</dbReference>
<dbReference type="EMBL" id="QTUA01000001">
    <property type="protein sequence ID" value="REF29418.1"/>
    <property type="molecule type" value="Genomic_DNA"/>
</dbReference>
<dbReference type="Gene3D" id="3.30.420.10">
    <property type="entry name" value="Ribonuclease H-like superfamily/Ribonuclease H"/>
    <property type="match status" value="1"/>
</dbReference>
<dbReference type="SUPFAM" id="SSF53098">
    <property type="entry name" value="Ribonuclease H-like"/>
    <property type="match status" value="1"/>
</dbReference>
<sequence length="247" mass="27841">MTTSPAPAPLPYAVSRRYPHRYAVLDVETTGLDPRRHRVLQIAITQLDVDGRVERRWSSLVDPGVAEGVDPGPVDVHGLTLEKLAGAPSFGQLAERVAELVAGRVVVAHNAPFDWGFLAAEAKRVGSTLPTRQRLCTLELSRVLQTPSDNFSLAALCSYWGVPQARPHDAEDDVRVLVEVLRHALADAERAGVLLPIRDPYARIPLRKKVRRRWRRLRWKLRKRLNKARRTRHGQRPKSRPVNGQNR</sequence>
<dbReference type="AlphaFoldDB" id="A0A3D9UIZ8"/>
<dbReference type="SMART" id="SM00479">
    <property type="entry name" value="EXOIII"/>
    <property type="match status" value="1"/>
</dbReference>
<keyword evidence="2" id="KW-0378">Hydrolase</keyword>
<dbReference type="FunFam" id="3.30.420.10:FF:000045">
    <property type="entry name" value="3'-5' exonuclease DinG"/>
    <property type="match status" value="1"/>
</dbReference>
<dbReference type="CDD" id="cd06127">
    <property type="entry name" value="DEDDh"/>
    <property type="match status" value="1"/>
</dbReference>
<gene>
    <name evidence="6" type="ORF">DFJ65_0364</name>
</gene>
<dbReference type="GO" id="GO:0005829">
    <property type="term" value="C:cytosol"/>
    <property type="evidence" value="ECO:0007669"/>
    <property type="project" value="TreeGrafter"/>
</dbReference>
<evidence type="ECO:0000256" key="4">
    <source>
        <dbReference type="SAM" id="MobiDB-lite"/>
    </source>
</evidence>
<feature type="domain" description="Exonuclease" evidence="5">
    <location>
        <begin position="21"/>
        <end position="190"/>
    </location>
</feature>
<dbReference type="Proteomes" id="UP000256253">
    <property type="component" value="Unassembled WGS sequence"/>
</dbReference>
<comment type="caution">
    <text evidence="6">The sequence shown here is derived from an EMBL/GenBank/DDBJ whole genome shotgun (WGS) entry which is preliminary data.</text>
</comment>
<dbReference type="PANTHER" id="PTHR30231:SF4">
    <property type="entry name" value="PROTEIN NEN2"/>
    <property type="match status" value="1"/>
</dbReference>
<evidence type="ECO:0000256" key="1">
    <source>
        <dbReference type="ARBA" id="ARBA00022722"/>
    </source>
</evidence>
<dbReference type="PANTHER" id="PTHR30231">
    <property type="entry name" value="DNA POLYMERASE III SUBUNIT EPSILON"/>
    <property type="match status" value="1"/>
</dbReference>
<evidence type="ECO:0000313" key="7">
    <source>
        <dbReference type="Proteomes" id="UP000256253"/>
    </source>
</evidence>
<evidence type="ECO:0000259" key="5">
    <source>
        <dbReference type="SMART" id="SM00479"/>
    </source>
</evidence>
<dbReference type="InterPro" id="IPR012337">
    <property type="entry name" value="RNaseH-like_sf"/>
</dbReference>
<keyword evidence="7" id="KW-1185">Reference proteome</keyword>